<dbReference type="SMART" id="SM00421">
    <property type="entry name" value="HTH_LUXR"/>
    <property type="match status" value="1"/>
</dbReference>
<dbReference type="SUPFAM" id="SSF46894">
    <property type="entry name" value="C-terminal effector domain of the bipartite response regulators"/>
    <property type="match status" value="1"/>
</dbReference>
<feature type="domain" description="HTH luxR-type" evidence="1">
    <location>
        <begin position="137"/>
        <end position="194"/>
    </location>
</feature>
<dbReference type="InterPro" id="IPR016032">
    <property type="entry name" value="Sig_transdc_resp-reg_C-effctor"/>
</dbReference>
<organism evidence="2 3">
    <name type="scientific">Ideonella paludis</name>
    <dbReference type="NCBI Taxonomy" id="1233411"/>
    <lineage>
        <taxon>Bacteria</taxon>
        <taxon>Pseudomonadati</taxon>
        <taxon>Pseudomonadota</taxon>
        <taxon>Betaproteobacteria</taxon>
        <taxon>Burkholderiales</taxon>
        <taxon>Sphaerotilaceae</taxon>
        <taxon>Ideonella</taxon>
    </lineage>
</organism>
<evidence type="ECO:0000313" key="2">
    <source>
        <dbReference type="EMBL" id="MBQ0934448.1"/>
    </source>
</evidence>
<proteinExistence type="predicted"/>
<dbReference type="InterPro" id="IPR036388">
    <property type="entry name" value="WH-like_DNA-bd_sf"/>
</dbReference>
<dbReference type="RefSeq" id="WP_210806307.1">
    <property type="nucleotide sequence ID" value="NZ_JAGQDG010000001.1"/>
</dbReference>
<dbReference type="Gene3D" id="1.10.10.10">
    <property type="entry name" value="Winged helix-like DNA-binding domain superfamily/Winged helix DNA-binding domain"/>
    <property type="match status" value="1"/>
</dbReference>
<sequence>MLMHMVERRRQSDRHLDILAGVLDEVDYGLLLLNPQLELLHMNHAAESELDENHPLLMHQQHLFARDPRDATPLREALQDAASRGLRRMVVVGAARGGVRLSVVPLRAGQGQTGAVLVVLARRQMVSALAAQAFARAYQLSRCEEQVLLALCQGQTPQEIAEQHGVKIATVRTQVASVRSKTGVASIRDLVQQVACLPPLVGSLRQCSPHREGPRLAA</sequence>
<reference evidence="2 3" key="1">
    <citation type="submission" date="2021-04" db="EMBL/GenBank/DDBJ databases">
        <title>The genome sequence of type strain Ideonella paludis KCTC 32238.</title>
        <authorList>
            <person name="Liu Y."/>
        </authorList>
    </citation>
    <scope>NUCLEOTIDE SEQUENCE [LARGE SCALE GENOMIC DNA]</scope>
    <source>
        <strain evidence="2 3">KCTC 32238</strain>
    </source>
</reference>
<dbReference type="SUPFAM" id="SSF55785">
    <property type="entry name" value="PYP-like sensor domain (PAS domain)"/>
    <property type="match status" value="1"/>
</dbReference>
<dbReference type="Gene3D" id="3.30.450.20">
    <property type="entry name" value="PAS domain"/>
    <property type="match status" value="1"/>
</dbReference>
<dbReference type="EMBL" id="JAGQDG010000001">
    <property type="protein sequence ID" value="MBQ0934448.1"/>
    <property type="molecule type" value="Genomic_DNA"/>
</dbReference>
<keyword evidence="3" id="KW-1185">Reference proteome</keyword>
<dbReference type="CDD" id="cd06170">
    <property type="entry name" value="LuxR_C_like"/>
    <property type="match status" value="1"/>
</dbReference>
<evidence type="ECO:0000259" key="1">
    <source>
        <dbReference type="SMART" id="SM00421"/>
    </source>
</evidence>
<dbReference type="InterPro" id="IPR035965">
    <property type="entry name" value="PAS-like_dom_sf"/>
</dbReference>
<comment type="caution">
    <text evidence="2">The sequence shown here is derived from an EMBL/GenBank/DDBJ whole genome shotgun (WGS) entry which is preliminary data.</text>
</comment>
<protein>
    <submittedName>
        <fullName evidence="2">Helix-turn-helix transcriptional regulator</fullName>
    </submittedName>
</protein>
<accession>A0ABS5DTH6</accession>
<name>A0ABS5DTH6_9BURK</name>
<gene>
    <name evidence="2" type="ORF">KAK11_03830</name>
</gene>
<dbReference type="Proteomes" id="UP000672097">
    <property type="component" value="Unassembled WGS sequence"/>
</dbReference>
<dbReference type="InterPro" id="IPR000792">
    <property type="entry name" value="Tscrpt_reg_LuxR_C"/>
</dbReference>
<dbReference type="Pfam" id="PF00196">
    <property type="entry name" value="GerE"/>
    <property type="match status" value="1"/>
</dbReference>
<evidence type="ECO:0000313" key="3">
    <source>
        <dbReference type="Proteomes" id="UP000672097"/>
    </source>
</evidence>